<dbReference type="AlphaFoldDB" id="A0A542XBU1"/>
<dbReference type="PANTHER" id="PTHR12526">
    <property type="entry name" value="GLYCOSYLTRANSFERASE"/>
    <property type="match status" value="1"/>
</dbReference>
<evidence type="ECO:0000256" key="2">
    <source>
        <dbReference type="ARBA" id="ARBA00022679"/>
    </source>
</evidence>
<dbReference type="InterPro" id="IPR001296">
    <property type="entry name" value="Glyco_trans_1"/>
</dbReference>
<feature type="compositionally biased region" description="Basic and acidic residues" evidence="3">
    <location>
        <begin position="404"/>
        <end position="424"/>
    </location>
</feature>
<keyword evidence="2 6" id="KW-0808">Transferase</keyword>
<comment type="caution">
    <text evidence="6">The sequence shown here is derived from an EMBL/GenBank/DDBJ whole genome shotgun (WGS) entry which is preliminary data.</text>
</comment>
<dbReference type="InterPro" id="IPR028098">
    <property type="entry name" value="Glyco_trans_4-like_N"/>
</dbReference>
<dbReference type="SUPFAM" id="SSF53756">
    <property type="entry name" value="UDP-Glycosyltransferase/glycogen phosphorylase"/>
    <property type="match status" value="1"/>
</dbReference>
<dbReference type="GO" id="GO:0016757">
    <property type="term" value="F:glycosyltransferase activity"/>
    <property type="evidence" value="ECO:0007669"/>
    <property type="project" value="UniProtKB-KW"/>
</dbReference>
<accession>A0A542XBU1</accession>
<keyword evidence="1" id="KW-0328">Glycosyltransferase</keyword>
<evidence type="ECO:0000313" key="7">
    <source>
        <dbReference type="Proteomes" id="UP000318336"/>
    </source>
</evidence>
<protein>
    <submittedName>
        <fullName evidence="6">Glycosyltransferase involved in cell wall biosynthesis</fullName>
    </submittedName>
</protein>
<name>A0A542XBU1_9MICO</name>
<dbReference type="Proteomes" id="UP000318336">
    <property type="component" value="Unassembled WGS sequence"/>
</dbReference>
<evidence type="ECO:0000259" key="4">
    <source>
        <dbReference type="Pfam" id="PF00534"/>
    </source>
</evidence>
<dbReference type="Pfam" id="PF13439">
    <property type="entry name" value="Glyco_transf_4"/>
    <property type="match status" value="1"/>
</dbReference>
<proteinExistence type="predicted"/>
<evidence type="ECO:0000256" key="1">
    <source>
        <dbReference type="ARBA" id="ARBA00022676"/>
    </source>
</evidence>
<keyword evidence="7" id="KW-1185">Reference proteome</keyword>
<dbReference type="PANTHER" id="PTHR12526:SF510">
    <property type="entry name" value="D-INOSITOL 3-PHOSPHATE GLYCOSYLTRANSFERASE"/>
    <property type="match status" value="1"/>
</dbReference>
<dbReference type="Pfam" id="PF00534">
    <property type="entry name" value="Glycos_transf_1"/>
    <property type="match status" value="1"/>
</dbReference>
<evidence type="ECO:0000259" key="5">
    <source>
        <dbReference type="Pfam" id="PF13439"/>
    </source>
</evidence>
<dbReference type="RefSeq" id="WP_236022325.1">
    <property type="nucleotide sequence ID" value="NZ_CAJTBP010000001.1"/>
</dbReference>
<feature type="domain" description="Glycosyltransferase subfamily 4-like N-terminal" evidence="5">
    <location>
        <begin position="30"/>
        <end position="187"/>
    </location>
</feature>
<dbReference type="EMBL" id="VFOK01000001">
    <property type="protein sequence ID" value="TQL33312.1"/>
    <property type="molecule type" value="Genomic_DNA"/>
</dbReference>
<dbReference type="CDD" id="cd03801">
    <property type="entry name" value="GT4_PimA-like"/>
    <property type="match status" value="1"/>
</dbReference>
<evidence type="ECO:0000256" key="3">
    <source>
        <dbReference type="SAM" id="MobiDB-lite"/>
    </source>
</evidence>
<sequence length="424" mass="47235">MRTAASRTPSERPLRVLYLSWRDRDNPEAGGAETFTDRTGEVMVARGHRVTLLTSSFPGAEPETEHGGVRVLRRGNRFTCYLHGLAHVARHRDDYDVIVDVQNGVPFWAPLAAKVPVVNVVHHVHRDQWRVVFGRVGGAIGWFVESRVAPVVYRRSRYVTVSQATRSDLATLGIPPERVDLVYSGNDHPPALESYAREPRSEQPSITVVGRLVPHKQVEIAIDVVADLQEQQPELTLDVVGAGYWLEELQAYAERRGVAGRVHFHGFVDEHTKHTLLARSWVLLMPSHKEGWGLTIVEAGLHATPAIAFAYAGGPTESIVHGRTGLLSRDADDMREQVARLLTDHELRHALGERARTHARSFDWTTAGEKLIHTLRSVLGQVERAPQPTVRLASLTPIDQLEVPSHEDEPTETDGDRDAQERSA</sequence>
<gene>
    <name evidence="6" type="ORF">FB554_1454</name>
</gene>
<dbReference type="Gene3D" id="3.40.50.2000">
    <property type="entry name" value="Glycogen Phosphorylase B"/>
    <property type="match status" value="2"/>
</dbReference>
<evidence type="ECO:0000313" key="6">
    <source>
        <dbReference type="EMBL" id="TQL33312.1"/>
    </source>
</evidence>
<organism evidence="6 7">
    <name type="scientific">Barrientosiimonas humi</name>
    <dbReference type="NCBI Taxonomy" id="999931"/>
    <lineage>
        <taxon>Bacteria</taxon>
        <taxon>Bacillati</taxon>
        <taxon>Actinomycetota</taxon>
        <taxon>Actinomycetes</taxon>
        <taxon>Micrococcales</taxon>
        <taxon>Dermacoccaceae</taxon>
        <taxon>Barrientosiimonas</taxon>
    </lineage>
</organism>
<feature type="region of interest" description="Disordered" evidence="3">
    <location>
        <begin position="394"/>
        <end position="424"/>
    </location>
</feature>
<reference evidence="6 7" key="1">
    <citation type="submission" date="2019-06" db="EMBL/GenBank/DDBJ databases">
        <title>Sequencing the genomes of 1000 actinobacteria strains.</title>
        <authorList>
            <person name="Klenk H.-P."/>
        </authorList>
    </citation>
    <scope>NUCLEOTIDE SEQUENCE [LARGE SCALE GENOMIC DNA]</scope>
    <source>
        <strain evidence="6 7">DSM 24617</strain>
    </source>
</reference>
<feature type="domain" description="Glycosyl transferase family 1" evidence="4">
    <location>
        <begin position="200"/>
        <end position="357"/>
    </location>
</feature>